<name>A0A2P1QP48_9LEPT</name>
<evidence type="ECO:0000313" key="4">
    <source>
        <dbReference type="Proteomes" id="UP000033961"/>
    </source>
</evidence>
<evidence type="ECO:0000313" key="3">
    <source>
        <dbReference type="EMBL" id="AVQ10679.1"/>
    </source>
</evidence>
<gene>
    <name evidence="3" type="ORF">XB16_0332</name>
</gene>
<keyword evidence="2" id="KW-0812">Transmembrane</keyword>
<reference evidence="3 4" key="1">
    <citation type="journal article" date="2015" name="Genome Announc.">
        <title>Draft Genome Sequences of Leptospira santarosai Strains U160, U164, and U233, Isolated from Asymptomatic Cattle.</title>
        <authorList>
            <person name="Kremer F.S."/>
            <person name="Eslabao M.R."/>
            <person name="Provisor M."/>
            <person name="Woloski R.D."/>
            <person name="Ramires O.V."/>
            <person name="Moreno L.Z."/>
            <person name="Moreno A.M."/>
            <person name="Hamond C."/>
            <person name="Lilenbaum W."/>
            <person name="Dellagostin O.A."/>
        </authorList>
    </citation>
    <scope>NUCLEOTIDE SEQUENCE [LARGE SCALE GENOMIC DNA]</scope>
    <source>
        <strain evidence="3 4">U160</strain>
    </source>
</reference>
<evidence type="ECO:0000256" key="2">
    <source>
        <dbReference type="SAM" id="Phobius"/>
    </source>
</evidence>
<accession>A0A2P1QP48</accession>
<feature type="coiled-coil region" evidence="1">
    <location>
        <begin position="47"/>
        <end position="81"/>
    </location>
</feature>
<keyword evidence="2" id="KW-1133">Transmembrane helix</keyword>
<proteinExistence type="predicted"/>
<organism evidence="3 4">
    <name type="scientific">Leptospira santarosai</name>
    <dbReference type="NCBI Taxonomy" id="28183"/>
    <lineage>
        <taxon>Bacteria</taxon>
        <taxon>Pseudomonadati</taxon>
        <taxon>Spirochaetota</taxon>
        <taxon>Spirochaetia</taxon>
        <taxon>Leptospirales</taxon>
        <taxon>Leptospiraceae</taxon>
        <taxon>Leptospira</taxon>
    </lineage>
</organism>
<keyword evidence="2" id="KW-0472">Membrane</keyword>
<dbReference type="Proteomes" id="UP000033961">
    <property type="component" value="Chromosome I"/>
</dbReference>
<protein>
    <submittedName>
        <fullName evidence="3">Uncharacterized protein</fullName>
    </submittedName>
</protein>
<sequence length="97" mass="11950">MSTFFALLILFVPFCFPFLLYFYYKKVKQYNGLYNKYKDIIDLEKHKSNIVKESNELQIQIDRLKSDYSEKRQFLEKLIREIAIFEDRVRNHKSWIV</sequence>
<keyword evidence="1" id="KW-0175">Coiled coil</keyword>
<dbReference type="EMBL" id="CP027843">
    <property type="protein sequence ID" value="AVQ10679.1"/>
    <property type="molecule type" value="Genomic_DNA"/>
</dbReference>
<evidence type="ECO:0000256" key="1">
    <source>
        <dbReference type="SAM" id="Coils"/>
    </source>
</evidence>
<feature type="transmembrane region" description="Helical" evidence="2">
    <location>
        <begin position="6"/>
        <end position="24"/>
    </location>
</feature>
<dbReference type="AlphaFoldDB" id="A0A2P1QP48"/>